<evidence type="ECO:0000313" key="2">
    <source>
        <dbReference type="WBParaSite" id="JU765_v2.g11290.t2"/>
    </source>
</evidence>
<proteinExistence type="predicted"/>
<sequence>MCRLTALIFILFFVPNNAFDFHESSFWDNEYPKRFFDVPTIEEQTNYAFHNVQHDNSVPFRQLFQKNRQIDSVIIPFDDDPQGKPGIKEQINILIPNKTDQEKVLEIVDSKDKSLMEKIGDLTKTLANTSKSSGLEQSELLHELVSDERARENVLYELKDSLNSEYKTIADKLVGVQKNATLSENEKLEIQEKVLKNIAEKAKEAFKSFEAFFQRKSLEKHCGKSQGSVQKFRSIFPKITT</sequence>
<organism evidence="1 2">
    <name type="scientific">Panagrolaimus sp. JU765</name>
    <dbReference type="NCBI Taxonomy" id="591449"/>
    <lineage>
        <taxon>Eukaryota</taxon>
        <taxon>Metazoa</taxon>
        <taxon>Ecdysozoa</taxon>
        <taxon>Nematoda</taxon>
        <taxon>Chromadorea</taxon>
        <taxon>Rhabditida</taxon>
        <taxon>Tylenchina</taxon>
        <taxon>Panagrolaimomorpha</taxon>
        <taxon>Panagrolaimoidea</taxon>
        <taxon>Panagrolaimidae</taxon>
        <taxon>Panagrolaimus</taxon>
    </lineage>
</organism>
<name>A0AC34PYM4_9BILA</name>
<evidence type="ECO:0000313" key="1">
    <source>
        <dbReference type="Proteomes" id="UP000887576"/>
    </source>
</evidence>
<reference evidence="2" key="1">
    <citation type="submission" date="2022-11" db="UniProtKB">
        <authorList>
            <consortium name="WormBaseParasite"/>
        </authorList>
    </citation>
    <scope>IDENTIFICATION</scope>
</reference>
<dbReference type="Proteomes" id="UP000887576">
    <property type="component" value="Unplaced"/>
</dbReference>
<protein>
    <submittedName>
        <fullName evidence="2">DUF148 domain-containing protein</fullName>
    </submittedName>
</protein>
<dbReference type="WBParaSite" id="JU765_v2.g11290.t2">
    <property type="protein sequence ID" value="JU765_v2.g11290.t2"/>
    <property type="gene ID" value="JU765_v2.g11290"/>
</dbReference>
<accession>A0AC34PYM4</accession>